<evidence type="ECO:0000313" key="2">
    <source>
        <dbReference type="EMBL" id="KAH7014035.1"/>
    </source>
</evidence>
<organism evidence="2 3">
    <name type="scientific">Macrophomina phaseolina</name>
    <dbReference type="NCBI Taxonomy" id="35725"/>
    <lineage>
        <taxon>Eukaryota</taxon>
        <taxon>Fungi</taxon>
        <taxon>Dikarya</taxon>
        <taxon>Ascomycota</taxon>
        <taxon>Pezizomycotina</taxon>
        <taxon>Dothideomycetes</taxon>
        <taxon>Dothideomycetes incertae sedis</taxon>
        <taxon>Botryosphaeriales</taxon>
        <taxon>Botryosphaeriaceae</taxon>
        <taxon>Macrophomina</taxon>
    </lineage>
</organism>
<feature type="region of interest" description="Disordered" evidence="1">
    <location>
        <begin position="1"/>
        <end position="44"/>
    </location>
</feature>
<evidence type="ECO:0008006" key="4">
    <source>
        <dbReference type="Google" id="ProtNLM"/>
    </source>
</evidence>
<evidence type="ECO:0000313" key="3">
    <source>
        <dbReference type="Proteomes" id="UP000774617"/>
    </source>
</evidence>
<accession>A0ABQ8FQW9</accession>
<dbReference type="Proteomes" id="UP000774617">
    <property type="component" value="Unassembled WGS sequence"/>
</dbReference>
<dbReference type="InterPro" id="IPR046347">
    <property type="entry name" value="bZIP_sf"/>
</dbReference>
<gene>
    <name evidence="2" type="ORF">B0J12DRAFT_747048</name>
</gene>
<feature type="compositionally biased region" description="Basic and acidic residues" evidence="1">
    <location>
        <begin position="1"/>
        <end position="10"/>
    </location>
</feature>
<name>A0ABQ8FQW9_9PEZI</name>
<dbReference type="Gene3D" id="1.20.5.170">
    <property type="match status" value="1"/>
</dbReference>
<feature type="region of interest" description="Disordered" evidence="1">
    <location>
        <begin position="167"/>
        <end position="189"/>
    </location>
</feature>
<dbReference type="SUPFAM" id="SSF57959">
    <property type="entry name" value="Leucine zipper domain"/>
    <property type="match status" value="1"/>
</dbReference>
<feature type="compositionally biased region" description="Polar residues" evidence="1">
    <location>
        <begin position="174"/>
        <end position="186"/>
    </location>
</feature>
<dbReference type="EMBL" id="JAGTJR010000082">
    <property type="protein sequence ID" value="KAH7014035.1"/>
    <property type="molecule type" value="Genomic_DNA"/>
</dbReference>
<reference evidence="2 3" key="1">
    <citation type="journal article" date="2021" name="Nat. Commun.">
        <title>Genetic determinants of endophytism in the Arabidopsis root mycobiome.</title>
        <authorList>
            <person name="Mesny F."/>
            <person name="Miyauchi S."/>
            <person name="Thiergart T."/>
            <person name="Pickel B."/>
            <person name="Atanasova L."/>
            <person name="Karlsson M."/>
            <person name="Huettel B."/>
            <person name="Barry K.W."/>
            <person name="Haridas S."/>
            <person name="Chen C."/>
            <person name="Bauer D."/>
            <person name="Andreopoulos W."/>
            <person name="Pangilinan J."/>
            <person name="LaButti K."/>
            <person name="Riley R."/>
            <person name="Lipzen A."/>
            <person name="Clum A."/>
            <person name="Drula E."/>
            <person name="Henrissat B."/>
            <person name="Kohler A."/>
            <person name="Grigoriev I.V."/>
            <person name="Martin F.M."/>
            <person name="Hacquard S."/>
        </authorList>
    </citation>
    <scope>NUCLEOTIDE SEQUENCE [LARGE SCALE GENOMIC DNA]</scope>
    <source>
        <strain evidence="2 3">MPI-SDFR-AT-0080</strain>
    </source>
</reference>
<comment type="caution">
    <text evidence="2">The sequence shown here is derived from an EMBL/GenBank/DDBJ whole genome shotgun (WGS) entry which is preliminary data.</text>
</comment>
<evidence type="ECO:0000256" key="1">
    <source>
        <dbReference type="SAM" id="MobiDB-lite"/>
    </source>
</evidence>
<feature type="compositionally biased region" description="Basic and acidic residues" evidence="1">
    <location>
        <begin position="20"/>
        <end position="39"/>
    </location>
</feature>
<protein>
    <recommendedName>
        <fullName evidence="4">BZIP domain-containing protein</fullName>
    </recommendedName>
</protein>
<sequence length="295" mass="32670">MADRRKEQNKRVQQKFREKRQKELDDLRSSFSSMKDEMSKLQSALEAAQKENTLLKSRLDNQVAFSTRAQPAVPADGDDQNFLSYLEDEDREFQQLFGETQAGTSQNSARSAVLAGEPSLVLSTPESERLLSKNSLPKGKDDVTLKLLQVENSQQEMDDVRASNDLQQGLGASPISSHLIPQQSQNQDHEMVYGSDTNFESVAPATQDGSHMFNHSKSFYGSVDLSSTYNLPLSHQHNNALTSDLGGLWPSNLATGAEGAVMQSSDGERLMGLFSQLLALEHARLSARTQFQPAY</sequence>
<keyword evidence="3" id="KW-1185">Reference proteome</keyword>
<dbReference type="CDD" id="cd14688">
    <property type="entry name" value="bZIP_YAP"/>
    <property type="match status" value="1"/>
</dbReference>
<proteinExistence type="predicted"/>